<organism evidence="1 2">
    <name type="scientific">Thermobacillus xylanilyticus</name>
    <dbReference type="NCBI Taxonomy" id="76633"/>
    <lineage>
        <taxon>Bacteria</taxon>
        <taxon>Bacillati</taxon>
        <taxon>Bacillota</taxon>
        <taxon>Bacilli</taxon>
        <taxon>Bacillales</taxon>
        <taxon>Paenibacillaceae</taxon>
        <taxon>Thermobacillus</taxon>
    </lineage>
</organism>
<comment type="caution">
    <text evidence="1">The sequence shown here is derived from an EMBL/GenBank/DDBJ whole genome shotgun (WGS) entry which is preliminary data.</text>
</comment>
<name>A0ABN7RQH4_THEXY</name>
<reference evidence="1 2" key="1">
    <citation type="submission" date="2021-04" db="EMBL/GenBank/DDBJ databases">
        <authorList>
            <person name="Rakotoarivonina H."/>
        </authorList>
    </citation>
    <scope>NUCLEOTIDE SEQUENCE [LARGE SCALE GENOMIC DNA]</scope>
    <source>
        <strain evidence="1 2">XE</strain>
    </source>
</reference>
<evidence type="ECO:0000313" key="2">
    <source>
        <dbReference type="Proteomes" id="UP000681526"/>
    </source>
</evidence>
<evidence type="ECO:0000313" key="1">
    <source>
        <dbReference type="EMBL" id="CAG5080811.1"/>
    </source>
</evidence>
<accession>A0ABN7RQH4</accession>
<proteinExistence type="predicted"/>
<sequence length="42" mass="4763">MEKWGHLDPEGDLSWPTKDGHDYYDASVEFAAKAKNVIKELA</sequence>
<keyword evidence="2" id="KW-1185">Reference proteome</keyword>
<gene>
    <name evidence="1" type="primary">txxe 101</name>
    <name evidence="1" type="ORF">TXXE_04565</name>
</gene>
<protein>
    <submittedName>
        <fullName evidence="1">Uncharacterized protein</fullName>
    </submittedName>
</protein>
<dbReference type="Proteomes" id="UP000681526">
    <property type="component" value="Unassembled WGS sequence"/>
</dbReference>
<dbReference type="EMBL" id="CAJRAY010000019">
    <property type="protein sequence ID" value="CAG5080811.1"/>
    <property type="molecule type" value="Genomic_DNA"/>
</dbReference>